<dbReference type="AlphaFoldDB" id="A0A835XTI6"/>
<keyword evidence="2" id="KW-1185">Reference proteome</keyword>
<gene>
    <name evidence="1" type="ORF">HYH03_010602</name>
</gene>
<sequence>MNSNQEALLKQELAPLQSNISKMTMQNYALEAELATLRWKLSTEQYSLHLARQRRETQLCGISTQSVELQNEMQLVARLEAELLALNQ</sequence>
<protein>
    <submittedName>
        <fullName evidence="1">Uncharacterized protein</fullName>
    </submittedName>
</protein>
<evidence type="ECO:0000313" key="1">
    <source>
        <dbReference type="EMBL" id="KAG2490922.1"/>
    </source>
</evidence>
<organism evidence="1 2">
    <name type="scientific">Edaphochlamys debaryana</name>
    <dbReference type="NCBI Taxonomy" id="47281"/>
    <lineage>
        <taxon>Eukaryota</taxon>
        <taxon>Viridiplantae</taxon>
        <taxon>Chlorophyta</taxon>
        <taxon>core chlorophytes</taxon>
        <taxon>Chlorophyceae</taxon>
        <taxon>CS clade</taxon>
        <taxon>Chlamydomonadales</taxon>
        <taxon>Chlamydomonadales incertae sedis</taxon>
        <taxon>Edaphochlamys</taxon>
    </lineage>
</organism>
<name>A0A835XTI6_9CHLO</name>
<dbReference type="Proteomes" id="UP000612055">
    <property type="component" value="Unassembled WGS sequence"/>
</dbReference>
<evidence type="ECO:0000313" key="2">
    <source>
        <dbReference type="Proteomes" id="UP000612055"/>
    </source>
</evidence>
<accession>A0A835XTI6</accession>
<proteinExistence type="predicted"/>
<reference evidence="1" key="1">
    <citation type="journal article" date="2020" name="bioRxiv">
        <title>Comparative genomics of Chlamydomonas.</title>
        <authorList>
            <person name="Craig R.J."/>
            <person name="Hasan A.R."/>
            <person name="Ness R.W."/>
            <person name="Keightley P.D."/>
        </authorList>
    </citation>
    <scope>NUCLEOTIDE SEQUENCE</scope>
    <source>
        <strain evidence="1">CCAP 11/70</strain>
    </source>
</reference>
<dbReference type="EMBL" id="JAEHOE010000057">
    <property type="protein sequence ID" value="KAG2490922.1"/>
    <property type="molecule type" value="Genomic_DNA"/>
</dbReference>
<comment type="caution">
    <text evidence="1">The sequence shown here is derived from an EMBL/GenBank/DDBJ whole genome shotgun (WGS) entry which is preliminary data.</text>
</comment>